<dbReference type="InterPro" id="IPR014710">
    <property type="entry name" value="RmlC-like_jellyroll"/>
</dbReference>
<dbReference type="Gene3D" id="2.60.120.10">
    <property type="entry name" value="Jelly Rolls"/>
    <property type="match status" value="1"/>
</dbReference>
<dbReference type="PANTHER" id="PTHR46797">
    <property type="entry name" value="HTH-TYPE TRANSCRIPTIONAL REGULATOR"/>
    <property type="match status" value="1"/>
</dbReference>
<evidence type="ECO:0000259" key="2">
    <source>
        <dbReference type="PROSITE" id="PS50943"/>
    </source>
</evidence>
<protein>
    <submittedName>
        <fullName evidence="3">Cupin domain-containing protein</fullName>
    </submittedName>
</protein>
<dbReference type="CDD" id="cd02209">
    <property type="entry name" value="cupin_XRE_C"/>
    <property type="match status" value="1"/>
</dbReference>
<evidence type="ECO:0000256" key="1">
    <source>
        <dbReference type="ARBA" id="ARBA00023125"/>
    </source>
</evidence>
<dbReference type="SUPFAM" id="SSF47413">
    <property type="entry name" value="lambda repressor-like DNA-binding domains"/>
    <property type="match status" value="1"/>
</dbReference>
<dbReference type="GO" id="GO:0003700">
    <property type="term" value="F:DNA-binding transcription factor activity"/>
    <property type="evidence" value="ECO:0007669"/>
    <property type="project" value="TreeGrafter"/>
</dbReference>
<dbReference type="RefSeq" id="WP_122917529.1">
    <property type="nucleotide sequence ID" value="NZ_RHHQ01000007.1"/>
</dbReference>
<dbReference type="Gene3D" id="1.10.260.40">
    <property type="entry name" value="lambda repressor-like DNA-binding domains"/>
    <property type="match status" value="1"/>
</dbReference>
<evidence type="ECO:0000313" key="3">
    <source>
        <dbReference type="EMBL" id="RNB90603.1"/>
    </source>
</evidence>
<dbReference type="InterPro" id="IPR011051">
    <property type="entry name" value="RmlC_Cupin_sf"/>
</dbReference>
<dbReference type="InterPro" id="IPR010982">
    <property type="entry name" value="Lambda_DNA-bd_dom_sf"/>
</dbReference>
<dbReference type="Proteomes" id="UP000271031">
    <property type="component" value="Unassembled WGS sequence"/>
</dbReference>
<organism evidence="3 4">
    <name type="scientific">Brevibacillus fluminis</name>
    <dbReference type="NCBI Taxonomy" id="511487"/>
    <lineage>
        <taxon>Bacteria</taxon>
        <taxon>Bacillati</taxon>
        <taxon>Bacillota</taxon>
        <taxon>Bacilli</taxon>
        <taxon>Bacillales</taxon>
        <taxon>Paenibacillaceae</taxon>
        <taxon>Brevibacillus</taxon>
    </lineage>
</organism>
<feature type="domain" description="HTH cro/C1-type" evidence="2">
    <location>
        <begin position="7"/>
        <end position="61"/>
    </location>
</feature>
<dbReference type="CDD" id="cd00093">
    <property type="entry name" value="HTH_XRE"/>
    <property type="match status" value="1"/>
</dbReference>
<dbReference type="Pfam" id="PF01381">
    <property type="entry name" value="HTH_3"/>
    <property type="match status" value="1"/>
</dbReference>
<dbReference type="EMBL" id="RHHQ01000007">
    <property type="protein sequence ID" value="RNB90603.1"/>
    <property type="molecule type" value="Genomic_DNA"/>
</dbReference>
<dbReference type="GO" id="GO:0005829">
    <property type="term" value="C:cytosol"/>
    <property type="evidence" value="ECO:0007669"/>
    <property type="project" value="TreeGrafter"/>
</dbReference>
<dbReference type="GO" id="GO:0003677">
    <property type="term" value="F:DNA binding"/>
    <property type="evidence" value="ECO:0007669"/>
    <property type="project" value="UniProtKB-KW"/>
</dbReference>
<dbReference type="InterPro" id="IPR013096">
    <property type="entry name" value="Cupin_2"/>
</dbReference>
<dbReference type="Pfam" id="PF07883">
    <property type="entry name" value="Cupin_2"/>
    <property type="match status" value="1"/>
</dbReference>
<dbReference type="InterPro" id="IPR050807">
    <property type="entry name" value="TransReg_Diox_bact_type"/>
</dbReference>
<keyword evidence="4" id="KW-1185">Reference proteome</keyword>
<dbReference type="AlphaFoldDB" id="A0A3M8DR47"/>
<dbReference type="PANTHER" id="PTHR46797:SF2">
    <property type="entry name" value="TRANSCRIPTIONAL REGULATOR"/>
    <property type="match status" value="1"/>
</dbReference>
<dbReference type="InterPro" id="IPR001387">
    <property type="entry name" value="Cro/C1-type_HTH"/>
</dbReference>
<accession>A0A3M8DR47</accession>
<dbReference type="SUPFAM" id="SSF51182">
    <property type="entry name" value="RmlC-like cupins"/>
    <property type="match status" value="1"/>
</dbReference>
<name>A0A3M8DR47_9BACL</name>
<dbReference type="SMART" id="SM00530">
    <property type="entry name" value="HTH_XRE"/>
    <property type="match status" value="1"/>
</dbReference>
<sequence>MFNGAEVRQLRQQKRLTLQNLADRTSLSVSLLSQIERGLVDPTISTFWKICSALDVPINHFFQLPPEQDPVIRKDQRKIIELAETNVKYHVLTPIQQGKIEFLLVEIEPGEIVQPELVAHSGEECGFVLQGELKVMLDDREYHLHEGDSIGFPSTHPHRYLNPGKKTSISIWARAT</sequence>
<comment type="caution">
    <text evidence="3">The sequence shown here is derived from an EMBL/GenBank/DDBJ whole genome shotgun (WGS) entry which is preliminary data.</text>
</comment>
<dbReference type="PROSITE" id="PS50943">
    <property type="entry name" value="HTH_CROC1"/>
    <property type="match status" value="1"/>
</dbReference>
<keyword evidence="1" id="KW-0238">DNA-binding</keyword>
<evidence type="ECO:0000313" key="4">
    <source>
        <dbReference type="Proteomes" id="UP000271031"/>
    </source>
</evidence>
<gene>
    <name evidence="3" type="ORF">EDM56_08895</name>
</gene>
<dbReference type="OrthoDB" id="34624at2"/>
<reference evidence="3 4" key="1">
    <citation type="submission" date="2018-10" db="EMBL/GenBank/DDBJ databases">
        <title>Phylogenomics of Brevibacillus.</title>
        <authorList>
            <person name="Dunlap C."/>
        </authorList>
    </citation>
    <scope>NUCLEOTIDE SEQUENCE [LARGE SCALE GENOMIC DNA]</scope>
    <source>
        <strain evidence="3 4">JCM 15716</strain>
    </source>
</reference>
<proteinExistence type="predicted"/>